<comment type="caution">
    <text evidence="12">The sequence shown here is derived from an EMBL/GenBank/DDBJ whole genome shotgun (WGS) entry which is preliminary data.</text>
</comment>
<dbReference type="eggNOG" id="COG1230">
    <property type="taxonomic scope" value="Bacteria"/>
</dbReference>
<dbReference type="InterPro" id="IPR027470">
    <property type="entry name" value="Cation_efflux_CTD"/>
</dbReference>
<dbReference type="PANTHER" id="PTHR11562:SF17">
    <property type="entry name" value="RE54080P-RELATED"/>
    <property type="match status" value="1"/>
</dbReference>
<feature type="transmembrane region" description="Helical" evidence="9">
    <location>
        <begin position="21"/>
        <end position="46"/>
    </location>
</feature>
<keyword evidence="8 9" id="KW-0472">Membrane</keyword>
<dbReference type="PATRIC" id="fig|946077.3.peg.176"/>
<evidence type="ECO:0000256" key="6">
    <source>
        <dbReference type="ARBA" id="ARBA00022989"/>
    </source>
</evidence>
<evidence type="ECO:0000256" key="8">
    <source>
        <dbReference type="ARBA" id="ARBA00023136"/>
    </source>
</evidence>
<dbReference type="GO" id="GO:0005385">
    <property type="term" value="F:zinc ion transmembrane transporter activity"/>
    <property type="evidence" value="ECO:0007669"/>
    <property type="project" value="TreeGrafter"/>
</dbReference>
<dbReference type="Pfam" id="PF01545">
    <property type="entry name" value="Cation_efflux"/>
    <property type="match status" value="1"/>
</dbReference>
<gene>
    <name evidence="12" type="ORF">W5A_00860</name>
</gene>
<dbReference type="EMBL" id="AJJU01000002">
    <property type="protein sequence ID" value="EID76529.1"/>
    <property type="molecule type" value="Genomic_DNA"/>
</dbReference>
<dbReference type="PANTHER" id="PTHR11562">
    <property type="entry name" value="CATION EFFLUX PROTEIN/ ZINC TRANSPORTER"/>
    <property type="match status" value="1"/>
</dbReference>
<feature type="domain" description="Cation efflux protein cytoplasmic" evidence="11">
    <location>
        <begin position="217"/>
        <end position="293"/>
    </location>
</feature>
<protein>
    <submittedName>
        <fullName evidence="12">Cation efflux system protein CzcD</fullName>
    </submittedName>
</protein>
<feature type="domain" description="Cation efflux protein transmembrane" evidence="10">
    <location>
        <begin position="22"/>
        <end position="213"/>
    </location>
</feature>
<reference evidence="12 13" key="1">
    <citation type="journal article" date="2012" name="J. Bacteriol.">
        <title>Genome Sequence of the Halotolerant Bacterium Imtechella halotolerans K1T.</title>
        <authorList>
            <person name="Kumar S."/>
            <person name="Vikram S."/>
            <person name="Subramanian S."/>
            <person name="Raghava G.P."/>
            <person name="Pinnaka A.K."/>
        </authorList>
    </citation>
    <scope>NUCLEOTIDE SEQUENCE [LARGE SCALE GENOMIC DNA]</scope>
    <source>
        <strain evidence="12 13">K1</strain>
    </source>
</reference>
<keyword evidence="5" id="KW-0864">Zinc transport</keyword>
<dbReference type="InterPro" id="IPR058533">
    <property type="entry name" value="Cation_efflux_TM"/>
</dbReference>
<dbReference type="NCBIfam" id="TIGR01297">
    <property type="entry name" value="CDF"/>
    <property type="match status" value="1"/>
</dbReference>
<dbReference type="GO" id="GO:0005886">
    <property type="term" value="C:plasma membrane"/>
    <property type="evidence" value="ECO:0007669"/>
    <property type="project" value="TreeGrafter"/>
</dbReference>
<dbReference type="AlphaFoldDB" id="I0WJG3"/>
<evidence type="ECO:0000259" key="10">
    <source>
        <dbReference type="Pfam" id="PF01545"/>
    </source>
</evidence>
<dbReference type="InterPro" id="IPR050681">
    <property type="entry name" value="CDF/SLC30A"/>
</dbReference>
<keyword evidence="5" id="KW-0862">Zinc</keyword>
<evidence type="ECO:0000256" key="7">
    <source>
        <dbReference type="ARBA" id="ARBA00023065"/>
    </source>
</evidence>
<dbReference type="InterPro" id="IPR002524">
    <property type="entry name" value="Cation_efflux"/>
</dbReference>
<evidence type="ECO:0000256" key="2">
    <source>
        <dbReference type="ARBA" id="ARBA00008873"/>
    </source>
</evidence>
<dbReference type="SUPFAM" id="SSF160240">
    <property type="entry name" value="Cation efflux protein cytoplasmic domain-like"/>
    <property type="match status" value="1"/>
</dbReference>
<dbReference type="RefSeq" id="WP_008236434.1">
    <property type="nucleotide sequence ID" value="NZ_AJJU01000002.1"/>
</dbReference>
<sequence>MMQKHPSHSHSHNHRTPQAKNLLISIILNLGITIAQAVGGIVSGSLALLSDALHNFTDVISLVISYIAHLLSRKKASTLKTFGYKRAEIIAAFVNASTLIVIAILLMIEAVKRFFEPQEIESSLVIWLSVLGITFNGLSVWILKNDADKSINMKSAYIHLLTDMLASVAVLVGGLLMLWYKIYWIDSVLTFVISIYLLFVGYDLLRKSTRMLMLFTPDHLDIKKIVREVHKIPMVKKLHHIHVWCLNDDELHLEAHLDCEKDITLSQFNELLAKIEKVLHDKFDINHVNIQPEYKKEEDSKDFIVQD</sequence>
<feature type="transmembrane region" description="Helical" evidence="9">
    <location>
        <begin position="52"/>
        <end position="71"/>
    </location>
</feature>
<keyword evidence="3" id="KW-0813">Transport</keyword>
<keyword evidence="6 9" id="KW-1133">Transmembrane helix</keyword>
<evidence type="ECO:0000256" key="1">
    <source>
        <dbReference type="ARBA" id="ARBA00004141"/>
    </source>
</evidence>
<dbReference type="Proteomes" id="UP000005938">
    <property type="component" value="Unassembled WGS sequence"/>
</dbReference>
<evidence type="ECO:0000256" key="3">
    <source>
        <dbReference type="ARBA" id="ARBA00022448"/>
    </source>
</evidence>
<comment type="subcellular location">
    <subcellularLocation>
        <location evidence="1">Membrane</location>
        <topology evidence="1">Multi-pass membrane protein</topology>
    </subcellularLocation>
</comment>
<proteinExistence type="inferred from homology"/>
<feature type="transmembrane region" description="Helical" evidence="9">
    <location>
        <begin position="124"/>
        <end position="143"/>
    </location>
</feature>
<evidence type="ECO:0000313" key="13">
    <source>
        <dbReference type="Proteomes" id="UP000005938"/>
    </source>
</evidence>
<evidence type="ECO:0000256" key="4">
    <source>
        <dbReference type="ARBA" id="ARBA00022692"/>
    </source>
</evidence>
<keyword evidence="4 9" id="KW-0812">Transmembrane</keyword>
<evidence type="ECO:0000256" key="9">
    <source>
        <dbReference type="SAM" id="Phobius"/>
    </source>
</evidence>
<name>I0WJG3_9FLAO</name>
<dbReference type="Gene3D" id="1.20.1510.10">
    <property type="entry name" value="Cation efflux protein transmembrane domain"/>
    <property type="match status" value="1"/>
</dbReference>
<keyword evidence="13" id="KW-1185">Reference proteome</keyword>
<dbReference type="Pfam" id="PF16916">
    <property type="entry name" value="ZT_dimer"/>
    <property type="match status" value="1"/>
</dbReference>
<feature type="transmembrane region" description="Helical" evidence="9">
    <location>
        <begin position="155"/>
        <end position="176"/>
    </location>
</feature>
<keyword evidence="7" id="KW-0406">Ion transport</keyword>
<dbReference type="STRING" id="946077.W5A_00860"/>
<feature type="transmembrane region" description="Helical" evidence="9">
    <location>
        <begin position="92"/>
        <end position="112"/>
    </location>
</feature>
<feature type="transmembrane region" description="Helical" evidence="9">
    <location>
        <begin position="182"/>
        <end position="205"/>
    </location>
</feature>
<dbReference type="InterPro" id="IPR027469">
    <property type="entry name" value="Cation_efflux_TMD_sf"/>
</dbReference>
<comment type="similarity">
    <text evidence="2">Belongs to the cation diffusion facilitator (CDF) transporter (TC 2.A.4) family. SLC30A subfamily.</text>
</comment>
<dbReference type="Gene3D" id="3.30.70.1350">
    <property type="entry name" value="Cation efflux protein, cytoplasmic domain"/>
    <property type="match status" value="1"/>
</dbReference>
<evidence type="ECO:0000256" key="5">
    <source>
        <dbReference type="ARBA" id="ARBA00022906"/>
    </source>
</evidence>
<dbReference type="OrthoDB" id="9809646at2"/>
<dbReference type="SUPFAM" id="SSF161111">
    <property type="entry name" value="Cation efflux protein transmembrane domain-like"/>
    <property type="match status" value="1"/>
</dbReference>
<evidence type="ECO:0000259" key="11">
    <source>
        <dbReference type="Pfam" id="PF16916"/>
    </source>
</evidence>
<organism evidence="12 13">
    <name type="scientific">Imtechella halotolerans K1</name>
    <dbReference type="NCBI Taxonomy" id="946077"/>
    <lineage>
        <taxon>Bacteria</taxon>
        <taxon>Pseudomonadati</taxon>
        <taxon>Bacteroidota</taxon>
        <taxon>Flavobacteriia</taxon>
        <taxon>Flavobacteriales</taxon>
        <taxon>Flavobacteriaceae</taxon>
        <taxon>Imtechella</taxon>
    </lineage>
</organism>
<accession>I0WJG3</accession>
<evidence type="ECO:0000313" key="12">
    <source>
        <dbReference type="EMBL" id="EID76529.1"/>
    </source>
</evidence>
<dbReference type="InterPro" id="IPR036837">
    <property type="entry name" value="Cation_efflux_CTD_sf"/>
</dbReference>